<proteinExistence type="predicted"/>
<dbReference type="AlphaFoldDB" id="A0A1X2I1J1"/>
<dbReference type="EMBL" id="MCGE01000035">
    <property type="protein sequence ID" value="ORZ07374.1"/>
    <property type="molecule type" value="Genomic_DNA"/>
</dbReference>
<keyword evidence="2" id="KW-1185">Reference proteome</keyword>
<dbReference type="OrthoDB" id="2285782at2759"/>
<protein>
    <submittedName>
        <fullName evidence="1">Uncharacterized protein</fullName>
    </submittedName>
</protein>
<sequence length="294" mass="33554">MYADNKVKNLNRIVQIQQEPSSCKKRLNDEVLGNSFPTSCSTSSVTDRPTSINLSEGSNTNQIRLLENDDSFIQQMWTEGADGLAYEGMILLDIIRYILWQHSTWFSAMCLFSTQNHERTPFIENIVPSLLSLSKITGMVEFEWCETEFTSSKYLDLMENDYNQRPGNFGIEDYLKLLECGISPLAKEVVSNKESTTATFKKLKVFSIQVIKNQVTLSELYMHDPTSWCFVEKRTSTLPSSWNDRLLLIPYLELVATLFDDLCESQHVLKSLMKENLGLVSGEGPCVETMFDDN</sequence>
<reference evidence="1 2" key="1">
    <citation type="submission" date="2016-07" db="EMBL/GenBank/DDBJ databases">
        <title>Pervasive Adenine N6-methylation of Active Genes in Fungi.</title>
        <authorList>
            <consortium name="DOE Joint Genome Institute"/>
            <person name="Mondo S.J."/>
            <person name="Dannebaum R.O."/>
            <person name="Kuo R.C."/>
            <person name="Labutti K."/>
            <person name="Haridas S."/>
            <person name="Kuo A."/>
            <person name="Salamov A."/>
            <person name="Ahrendt S.R."/>
            <person name="Lipzen A."/>
            <person name="Sullivan W."/>
            <person name="Andreopoulos W.B."/>
            <person name="Clum A."/>
            <person name="Lindquist E."/>
            <person name="Daum C."/>
            <person name="Ramamoorthy G.K."/>
            <person name="Gryganskyi A."/>
            <person name="Culley D."/>
            <person name="Magnuson J.K."/>
            <person name="James T.Y."/>
            <person name="O'Malley M.A."/>
            <person name="Stajich J.E."/>
            <person name="Spatafora J.W."/>
            <person name="Visel A."/>
            <person name="Grigoriev I.V."/>
        </authorList>
    </citation>
    <scope>NUCLEOTIDE SEQUENCE [LARGE SCALE GENOMIC DNA]</scope>
    <source>
        <strain evidence="1 2">NRRL 1336</strain>
    </source>
</reference>
<evidence type="ECO:0000313" key="1">
    <source>
        <dbReference type="EMBL" id="ORZ07374.1"/>
    </source>
</evidence>
<name>A0A1X2I1J1_9FUNG</name>
<organism evidence="1 2">
    <name type="scientific">Absidia repens</name>
    <dbReference type="NCBI Taxonomy" id="90262"/>
    <lineage>
        <taxon>Eukaryota</taxon>
        <taxon>Fungi</taxon>
        <taxon>Fungi incertae sedis</taxon>
        <taxon>Mucoromycota</taxon>
        <taxon>Mucoromycotina</taxon>
        <taxon>Mucoromycetes</taxon>
        <taxon>Mucorales</taxon>
        <taxon>Cunninghamellaceae</taxon>
        <taxon>Absidia</taxon>
    </lineage>
</organism>
<gene>
    <name evidence="1" type="ORF">BCR42DRAFT_397289</name>
</gene>
<evidence type="ECO:0000313" key="2">
    <source>
        <dbReference type="Proteomes" id="UP000193560"/>
    </source>
</evidence>
<accession>A0A1X2I1J1</accession>
<comment type="caution">
    <text evidence="1">The sequence shown here is derived from an EMBL/GenBank/DDBJ whole genome shotgun (WGS) entry which is preliminary data.</text>
</comment>
<dbReference type="Proteomes" id="UP000193560">
    <property type="component" value="Unassembled WGS sequence"/>
</dbReference>